<evidence type="ECO:0000313" key="2">
    <source>
        <dbReference type="EMBL" id="KAJ8313005.1"/>
    </source>
</evidence>
<reference evidence="2 3" key="1">
    <citation type="submission" date="2022-12" db="EMBL/GenBank/DDBJ databases">
        <title>Chromosome-level genome of Tegillarca granosa.</title>
        <authorList>
            <person name="Kim J."/>
        </authorList>
    </citation>
    <scope>NUCLEOTIDE SEQUENCE [LARGE SCALE GENOMIC DNA]</scope>
    <source>
        <strain evidence="2">Teg-2019</strain>
        <tissue evidence="2">Adductor muscle</tissue>
    </source>
</reference>
<dbReference type="InterPro" id="IPR002401">
    <property type="entry name" value="Cyt_P450_E_grp-I"/>
</dbReference>
<dbReference type="EMBL" id="JARBDR010000440">
    <property type="protein sequence ID" value="KAJ8313005.1"/>
    <property type="molecule type" value="Genomic_DNA"/>
</dbReference>
<dbReference type="InterPro" id="IPR050196">
    <property type="entry name" value="Cytochrome_P450_Monoox"/>
</dbReference>
<dbReference type="InterPro" id="IPR036396">
    <property type="entry name" value="Cyt_P450_sf"/>
</dbReference>
<evidence type="ECO:0000256" key="1">
    <source>
        <dbReference type="ARBA" id="ARBA00010617"/>
    </source>
</evidence>
<dbReference type="Proteomes" id="UP001217089">
    <property type="component" value="Unassembled WGS sequence"/>
</dbReference>
<comment type="caution">
    <text evidence="2">The sequence shown here is derived from an EMBL/GenBank/DDBJ whole genome shotgun (WGS) entry which is preliminary data.</text>
</comment>
<sequence>MTPAFHFDILKPYNKLSKAAEESKSVDIFCQAGLATLDSLLQCAFTPLHLSDFIYKQSANGREFYKNSEFVHTFSDGDGVGLSDEEIRDEVDTFMFAVIGWSMYALGKYPEQQAKVHDEVKEVLGQRQSVGEDLSKLKYLTCFLKEVMRLYTPVPVASRMVSKPITIEGVTIPKGTYIDLGFYHIHHNPDVWPDPWPVLIVGHPDTARDIMKSSEPKPQGIPGYGFLKHWIGDSILVSQGKKWERNRHLLTPAFHFDILKPYVSIFNQVADVLIQKMEKPARTGSSFEVFKPAGLATLDTLLQCALSYKGNIQELGQIHLWPEFIYRHSTQGKLFHKLCHYVHDFSGKIITERKKALKENPDILKKRHLDFLDILLTAKDEHGEGLTDEEISNEVDTFMFAGHDTTSCVLSWSVYALGKHVKQQDKLYNEISQVLDGRKHIEWEDLAKMKYLHCFLREVMRLYTPVPFVSRSLTKTQVINGVTISEGTHIDLGLFLVSVDPDYEPDMEFDVVLRSKNGIHVKLQDREQ</sequence>
<comment type="similarity">
    <text evidence="1">Belongs to the cytochrome P450 family.</text>
</comment>
<gene>
    <name evidence="2" type="ORF">KUTeg_010378</name>
</gene>
<evidence type="ECO:0000313" key="3">
    <source>
        <dbReference type="Proteomes" id="UP001217089"/>
    </source>
</evidence>
<dbReference type="Gene3D" id="1.10.630.10">
    <property type="entry name" value="Cytochrome P450"/>
    <property type="match status" value="2"/>
</dbReference>
<dbReference type="Pfam" id="PF00067">
    <property type="entry name" value="p450"/>
    <property type="match status" value="2"/>
</dbReference>
<dbReference type="PANTHER" id="PTHR24291">
    <property type="entry name" value="CYTOCHROME P450 FAMILY 4"/>
    <property type="match status" value="1"/>
</dbReference>
<proteinExistence type="inferred from homology"/>
<protein>
    <submittedName>
        <fullName evidence="2">Uncharacterized protein</fullName>
    </submittedName>
</protein>
<organism evidence="2 3">
    <name type="scientific">Tegillarca granosa</name>
    <name type="common">Malaysian cockle</name>
    <name type="synonym">Anadara granosa</name>
    <dbReference type="NCBI Taxonomy" id="220873"/>
    <lineage>
        <taxon>Eukaryota</taxon>
        <taxon>Metazoa</taxon>
        <taxon>Spiralia</taxon>
        <taxon>Lophotrochozoa</taxon>
        <taxon>Mollusca</taxon>
        <taxon>Bivalvia</taxon>
        <taxon>Autobranchia</taxon>
        <taxon>Pteriomorphia</taxon>
        <taxon>Arcoida</taxon>
        <taxon>Arcoidea</taxon>
        <taxon>Arcidae</taxon>
        <taxon>Tegillarca</taxon>
    </lineage>
</organism>
<keyword evidence="3" id="KW-1185">Reference proteome</keyword>
<dbReference type="InterPro" id="IPR001128">
    <property type="entry name" value="Cyt_P450"/>
</dbReference>
<accession>A0ABQ9FBI6</accession>
<dbReference type="PANTHER" id="PTHR24291:SF201">
    <property type="entry name" value="CYTOCHROME P450, FAMILY 4, SUBFAMILY B, POLYPEPTIDE 7"/>
    <property type="match status" value="1"/>
</dbReference>
<dbReference type="SUPFAM" id="SSF48264">
    <property type="entry name" value="Cytochrome P450"/>
    <property type="match status" value="2"/>
</dbReference>
<dbReference type="PRINTS" id="PR00463">
    <property type="entry name" value="EP450I"/>
</dbReference>
<name>A0ABQ9FBI6_TEGGR</name>